<dbReference type="GO" id="GO:0004252">
    <property type="term" value="F:serine-type endopeptidase activity"/>
    <property type="evidence" value="ECO:0007669"/>
    <property type="project" value="InterPro"/>
</dbReference>
<evidence type="ECO:0000259" key="6">
    <source>
        <dbReference type="PROSITE" id="PS50042"/>
    </source>
</evidence>
<comment type="similarity">
    <text evidence="2">Belongs to the peptidase S26 family.</text>
</comment>
<dbReference type="PROSITE" id="PS00761">
    <property type="entry name" value="SPASE_I_3"/>
    <property type="match status" value="1"/>
</dbReference>
<organism evidence="7">
    <name type="scientific">marine sediment metagenome</name>
    <dbReference type="NCBI Taxonomy" id="412755"/>
    <lineage>
        <taxon>unclassified sequences</taxon>
        <taxon>metagenomes</taxon>
        <taxon>ecological metagenomes</taxon>
    </lineage>
</organism>
<dbReference type="GO" id="GO:0009003">
    <property type="term" value="F:signal peptidase activity"/>
    <property type="evidence" value="ECO:0007669"/>
    <property type="project" value="UniProtKB-EC"/>
</dbReference>
<feature type="domain" description="Cyclic nucleotide-binding" evidence="6">
    <location>
        <begin position="133"/>
        <end position="181"/>
    </location>
</feature>
<name>X1F4W1_9ZZZZ</name>
<dbReference type="PROSITE" id="PS50042">
    <property type="entry name" value="CNMP_BINDING_3"/>
    <property type="match status" value="1"/>
</dbReference>
<dbReference type="EMBL" id="BARU01000744">
    <property type="protein sequence ID" value="GAH24424.1"/>
    <property type="molecule type" value="Genomic_DNA"/>
</dbReference>
<dbReference type="InterPro" id="IPR019758">
    <property type="entry name" value="Pept_S26A_signal_pept_1_CS"/>
</dbReference>
<gene>
    <name evidence="7" type="ORF">S03H2_02274</name>
</gene>
<reference evidence="7" key="1">
    <citation type="journal article" date="2014" name="Front. Microbiol.">
        <title>High frequency of phylogenetically diverse reductive dehalogenase-homologous genes in deep subseafloor sedimentary metagenomes.</title>
        <authorList>
            <person name="Kawai M."/>
            <person name="Futagami T."/>
            <person name="Toyoda A."/>
            <person name="Takaki Y."/>
            <person name="Nishi S."/>
            <person name="Hori S."/>
            <person name="Arai W."/>
            <person name="Tsubouchi T."/>
            <person name="Morono Y."/>
            <person name="Uchiyama I."/>
            <person name="Ito T."/>
            <person name="Fujiyama A."/>
            <person name="Inagaki F."/>
            <person name="Takami H."/>
        </authorList>
    </citation>
    <scope>NUCLEOTIDE SEQUENCE</scope>
    <source>
        <strain evidence="7">Expedition CK06-06</strain>
    </source>
</reference>
<keyword evidence="5" id="KW-0472">Membrane</keyword>
<accession>X1F4W1</accession>
<dbReference type="GO" id="GO:0006465">
    <property type="term" value="P:signal peptide processing"/>
    <property type="evidence" value="ECO:0007669"/>
    <property type="project" value="InterPro"/>
</dbReference>
<comment type="caution">
    <text evidence="7">The sequence shown here is derived from an EMBL/GenBank/DDBJ whole genome shotgun (WGS) entry which is preliminary data.</text>
</comment>
<dbReference type="Gene3D" id="2.10.109.10">
    <property type="entry name" value="Umud Fragment, subunit A"/>
    <property type="match status" value="1"/>
</dbReference>
<dbReference type="EC" id="3.4.21.89" evidence="3"/>
<evidence type="ECO:0000256" key="2">
    <source>
        <dbReference type="ARBA" id="ARBA00009370"/>
    </source>
</evidence>
<dbReference type="PANTHER" id="PTHR43390">
    <property type="entry name" value="SIGNAL PEPTIDASE I"/>
    <property type="match status" value="1"/>
</dbReference>
<proteinExistence type="inferred from homology"/>
<dbReference type="InterPro" id="IPR000223">
    <property type="entry name" value="Pept_S26A_signal_pept_1"/>
</dbReference>
<dbReference type="NCBIfam" id="TIGR02227">
    <property type="entry name" value="sigpep_I_bact"/>
    <property type="match status" value="1"/>
</dbReference>
<dbReference type="CDD" id="cd06530">
    <property type="entry name" value="S26_SPase_I"/>
    <property type="match status" value="1"/>
</dbReference>
<sequence>MPLKIKNKQVNAKNKILKEFLRYAIVILAAIISATLIRIFIFEPFIVPTPSMEPNLKVGDRVIINKLAYKFGAVKREDIVAFHSPLEQKDLVKRVIAVEGDEITLTSEGEIFISGEKISESYLPANQNISYVNQTIIVGEGEVFVMGDNRNNSFDSRFFGTIAEDDIFGEFVIIYWPPSRW</sequence>
<keyword evidence="5" id="KW-0812">Transmembrane</keyword>
<dbReference type="SUPFAM" id="SSF51306">
    <property type="entry name" value="LexA/Signal peptidase"/>
    <property type="match status" value="1"/>
</dbReference>
<dbReference type="PRINTS" id="PR00727">
    <property type="entry name" value="LEADERPTASE"/>
</dbReference>
<keyword evidence="5" id="KW-1133">Transmembrane helix</keyword>
<dbReference type="InterPro" id="IPR019533">
    <property type="entry name" value="Peptidase_S26"/>
</dbReference>
<dbReference type="Pfam" id="PF10502">
    <property type="entry name" value="Peptidase_S26"/>
    <property type="match status" value="1"/>
</dbReference>
<evidence type="ECO:0000313" key="7">
    <source>
        <dbReference type="EMBL" id="GAH24424.1"/>
    </source>
</evidence>
<feature type="transmembrane region" description="Helical" evidence="5">
    <location>
        <begin position="20"/>
        <end position="41"/>
    </location>
</feature>
<keyword evidence="4" id="KW-0378">Hydrolase</keyword>
<evidence type="ECO:0000256" key="3">
    <source>
        <dbReference type="ARBA" id="ARBA00013208"/>
    </source>
</evidence>
<evidence type="ECO:0000256" key="1">
    <source>
        <dbReference type="ARBA" id="ARBA00000677"/>
    </source>
</evidence>
<dbReference type="InterPro" id="IPR036286">
    <property type="entry name" value="LexA/Signal_pep-like_sf"/>
</dbReference>
<protein>
    <recommendedName>
        <fullName evidence="3">signal peptidase I</fullName>
        <ecNumber evidence="3">3.4.21.89</ecNumber>
    </recommendedName>
</protein>
<evidence type="ECO:0000256" key="4">
    <source>
        <dbReference type="ARBA" id="ARBA00022801"/>
    </source>
</evidence>
<dbReference type="AlphaFoldDB" id="X1F4W1"/>
<dbReference type="InterPro" id="IPR000595">
    <property type="entry name" value="cNMP-bd_dom"/>
</dbReference>
<evidence type="ECO:0000256" key="5">
    <source>
        <dbReference type="SAM" id="Phobius"/>
    </source>
</evidence>
<comment type="catalytic activity">
    <reaction evidence="1">
        <text>Cleavage of hydrophobic, N-terminal signal or leader sequences from secreted and periplasmic proteins.</text>
        <dbReference type="EC" id="3.4.21.89"/>
    </reaction>
</comment>
<dbReference type="GO" id="GO:0016020">
    <property type="term" value="C:membrane"/>
    <property type="evidence" value="ECO:0007669"/>
    <property type="project" value="InterPro"/>
</dbReference>
<dbReference type="PANTHER" id="PTHR43390:SF1">
    <property type="entry name" value="CHLOROPLAST PROCESSING PEPTIDASE"/>
    <property type="match status" value="1"/>
</dbReference>